<evidence type="ECO:0000313" key="9">
    <source>
        <dbReference type="Proteomes" id="UP000233597"/>
    </source>
</evidence>
<keyword evidence="6" id="KW-1133">Transmembrane helix</keyword>
<feature type="transmembrane region" description="Helical" evidence="6">
    <location>
        <begin position="127"/>
        <end position="147"/>
    </location>
</feature>
<dbReference type="RefSeq" id="WP_101266365.1">
    <property type="nucleotide sequence ID" value="NZ_NWTK01000006.1"/>
</dbReference>
<evidence type="ECO:0000259" key="7">
    <source>
        <dbReference type="Pfam" id="PF23914"/>
    </source>
</evidence>
<name>A0A2N3KU14_9PROT</name>
<feature type="domain" description="Cytochrome c-type biogenesis protein H TPR" evidence="7">
    <location>
        <begin position="178"/>
        <end position="312"/>
    </location>
</feature>
<dbReference type="EMBL" id="NWTK01000006">
    <property type="protein sequence ID" value="PKR54032.1"/>
    <property type="molecule type" value="Genomic_DNA"/>
</dbReference>
<keyword evidence="6" id="KW-0472">Membrane</keyword>
<feature type="compositionally biased region" description="Polar residues" evidence="5">
    <location>
        <begin position="34"/>
        <end position="44"/>
    </location>
</feature>
<keyword evidence="3" id="KW-0802">TPR repeat</keyword>
<dbReference type="Pfam" id="PF23914">
    <property type="entry name" value="TPR_CcmH_CycH"/>
    <property type="match status" value="1"/>
</dbReference>
<reference evidence="8 9" key="1">
    <citation type="submission" date="2017-09" db="EMBL/GenBank/DDBJ databases">
        <title>Biodiversity and function of Thalassospira species in the particle-attached aromatic-hydrocarbon-degrading consortia from the surface seawater of the South China Sea.</title>
        <authorList>
            <person name="Dong C."/>
            <person name="Liu R."/>
            <person name="Shao Z."/>
        </authorList>
    </citation>
    <scope>NUCLEOTIDE SEQUENCE [LARGE SCALE GENOMIC DNA]</scope>
    <source>
        <strain evidence="8 9">CSC1P2</strain>
    </source>
</reference>
<dbReference type="InterPro" id="IPR051263">
    <property type="entry name" value="C-type_cytochrome_biogenesis"/>
</dbReference>
<comment type="caution">
    <text evidence="8">The sequence shown here is derived from an EMBL/GenBank/DDBJ whole genome shotgun (WGS) entry which is preliminary data.</text>
</comment>
<dbReference type="OrthoDB" id="9815847at2"/>
<feature type="region of interest" description="Disordered" evidence="5">
    <location>
        <begin position="30"/>
        <end position="69"/>
    </location>
</feature>
<keyword evidence="6" id="KW-0812">Transmembrane</keyword>
<keyword evidence="4" id="KW-0175">Coiled coil</keyword>
<accession>A0A2N3KU14</accession>
<sequence length="343" mass="36540">MIWLGIAGLSVLSFVTVFFTAFWRGKNAAAPNAASPTVSGTSLPATAGDTPAKPKYQIGDVVDDDDDDDDDFDDDLDYIAYRPAPQTAGTAAVPVATPSASLTVPAENTAAADNSAALNANTGPKPAIWAALLAIVPVIAAFGIYMWQGHPDMPARPYADRASERNIAAAAAAAVDSDDPDAQTDKQIRRLLGQIVISLESNPRNLQGWLVLARGSLRLGDIDRAVAAYRRAYALSGQNPLLAIEYADTRITAQGGQIDEVSRNLVLHALGQMPNHRLSRYYYGVMLEQQGHLMQSLHVLRDLVRDLPSDAPLHASTAAEIASLEAQIEASENSKNSAANRDN</sequence>
<dbReference type="PANTHER" id="PTHR47870">
    <property type="entry name" value="CYTOCHROME C-TYPE BIOGENESIS PROTEIN CCMH"/>
    <property type="match status" value="1"/>
</dbReference>
<keyword evidence="1" id="KW-0677">Repeat</keyword>
<dbReference type="GO" id="GO:0005886">
    <property type="term" value="C:plasma membrane"/>
    <property type="evidence" value="ECO:0007669"/>
    <property type="project" value="TreeGrafter"/>
</dbReference>
<evidence type="ECO:0000256" key="2">
    <source>
        <dbReference type="ARBA" id="ARBA00022748"/>
    </source>
</evidence>
<feature type="coiled-coil region" evidence="4">
    <location>
        <begin position="314"/>
        <end position="341"/>
    </location>
</feature>
<dbReference type="GO" id="GO:0017004">
    <property type="term" value="P:cytochrome complex assembly"/>
    <property type="evidence" value="ECO:0007669"/>
    <property type="project" value="UniProtKB-KW"/>
</dbReference>
<dbReference type="AlphaFoldDB" id="A0A2N3KU14"/>
<gene>
    <name evidence="8" type="ORF">COO20_10750</name>
</gene>
<organism evidence="8 9">
    <name type="scientific">Thalassospira marina</name>
    <dbReference type="NCBI Taxonomy" id="2048283"/>
    <lineage>
        <taxon>Bacteria</taxon>
        <taxon>Pseudomonadati</taxon>
        <taxon>Pseudomonadota</taxon>
        <taxon>Alphaproteobacteria</taxon>
        <taxon>Rhodospirillales</taxon>
        <taxon>Thalassospiraceae</taxon>
        <taxon>Thalassospira</taxon>
    </lineage>
</organism>
<evidence type="ECO:0000256" key="1">
    <source>
        <dbReference type="ARBA" id="ARBA00022737"/>
    </source>
</evidence>
<dbReference type="Gene3D" id="1.25.40.10">
    <property type="entry name" value="Tetratricopeptide repeat domain"/>
    <property type="match status" value="1"/>
</dbReference>
<evidence type="ECO:0000256" key="3">
    <source>
        <dbReference type="ARBA" id="ARBA00022803"/>
    </source>
</evidence>
<evidence type="ECO:0000256" key="6">
    <source>
        <dbReference type="SAM" id="Phobius"/>
    </source>
</evidence>
<proteinExistence type="predicted"/>
<dbReference type="InterPro" id="IPR056413">
    <property type="entry name" value="TPR_CcmH_CycH"/>
</dbReference>
<dbReference type="SUPFAM" id="SSF48452">
    <property type="entry name" value="TPR-like"/>
    <property type="match status" value="1"/>
</dbReference>
<dbReference type="InterPro" id="IPR011990">
    <property type="entry name" value="TPR-like_helical_dom_sf"/>
</dbReference>
<dbReference type="Proteomes" id="UP000233597">
    <property type="component" value="Unassembled WGS sequence"/>
</dbReference>
<keyword evidence="2" id="KW-0201">Cytochrome c-type biogenesis</keyword>
<feature type="transmembrane region" description="Helical" evidence="6">
    <location>
        <begin position="6"/>
        <end position="23"/>
    </location>
</feature>
<evidence type="ECO:0000256" key="4">
    <source>
        <dbReference type="SAM" id="Coils"/>
    </source>
</evidence>
<protein>
    <recommendedName>
        <fullName evidence="7">Cytochrome c-type biogenesis protein H TPR domain-containing protein</fullName>
    </recommendedName>
</protein>
<evidence type="ECO:0000313" key="8">
    <source>
        <dbReference type="EMBL" id="PKR54032.1"/>
    </source>
</evidence>
<dbReference type="PANTHER" id="PTHR47870:SF1">
    <property type="entry name" value="CYTOCHROME C-TYPE BIOGENESIS PROTEIN CCMH"/>
    <property type="match status" value="1"/>
</dbReference>
<evidence type="ECO:0000256" key="5">
    <source>
        <dbReference type="SAM" id="MobiDB-lite"/>
    </source>
</evidence>